<reference evidence="3" key="1">
    <citation type="journal article" date="2019" name="Int. J. Syst. Evol. Microbiol.">
        <title>The Global Catalogue of Microorganisms (GCM) 10K type strain sequencing project: providing services to taxonomists for standard genome sequencing and annotation.</title>
        <authorList>
            <consortium name="The Broad Institute Genomics Platform"/>
            <consortium name="The Broad Institute Genome Sequencing Center for Infectious Disease"/>
            <person name="Wu L."/>
            <person name="Ma J."/>
        </authorList>
    </citation>
    <scope>NUCLEOTIDE SEQUENCE [LARGE SCALE GENOMIC DNA]</scope>
    <source>
        <strain evidence="3">KCTC 12848</strain>
    </source>
</reference>
<dbReference type="InterPro" id="IPR036412">
    <property type="entry name" value="HAD-like_sf"/>
</dbReference>
<evidence type="ECO:0000256" key="1">
    <source>
        <dbReference type="ARBA" id="ARBA00022729"/>
    </source>
</evidence>
<name>A0ABV9XXJ5_9PSEU</name>
<evidence type="ECO:0000313" key="3">
    <source>
        <dbReference type="Proteomes" id="UP001595833"/>
    </source>
</evidence>
<dbReference type="PANTHER" id="PTHR31284">
    <property type="entry name" value="ACID PHOSPHATASE-LIKE PROTEIN"/>
    <property type="match status" value="1"/>
</dbReference>
<comment type="caution">
    <text evidence="2">The sequence shown here is derived from an EMBL/GenBank/DDBJ whole genome shotgun (WGS) entry which is preliminary data.</text>
</comment>
<dbReference type="InterPro" id="IPR023214">
    <property type="entry name" value="HAD_sf"/>
</dbReference>
<dbReference type="Pfam" id="PF03767">
    <property type="entry name" value="Acid_phosphat_B"/>
    <property type="match status" value="1"/>
</dbReference>
<dbReference type="RefSeq" id="WP_344038619.1">
    <property type="nucleotide sequence ID" value="NZ_BAAAKE010000012.1"/>
</dbReference>
<dbReference type="SUPFAM" id="SSF56784">
    <property type="entry name" value="HAD-like"/>
    <property type="match status" value="1"/>
</dbReference>
<keyword evidence="3" id="KW-1185">Reference proteome</keyword>
<dbReference type="EMBL" id="JBHSJB010000008">
    <property type="protein sequence ID" value="MFC5054157.1"/>
    <property type="molecule type" value="Genomic_DNA"/>
</dbReference>
<gene>
    <name evidence="2" type="ORF">ACFPFM_10340</name>
</gene>
<evidence type="ECO:0000313" key="2">
    <source>
        <dbReference type="EMBL" id="MFC5054157.1"/>
    </source>
</evidence>
<dbReference type="Gene3D" id="3.40.50.1000">
    <property type="entry name" value="HAD superfamily/HAD-like"/>
    <property type="match status" value="1"/>
</dbReference>
<accession>A0ABV9XXJ5</accession>
<dbReference type="InterPro" id="IPR005519">
    <property type="entry name" value="Acid_phosphat_B-like"/>
</dbReference>
<proteinExistence type="predicted"/>
<dbReference type="PANTHER" id="PTHR31284:SF10">
    <property type="entry name" value="ACID PHOSPHATASE-LIKE PROTEIN"/>
    <property type="match status" value="1"/>
</dbReference>
<keyword evidence="1" id="KW-0732">Signal</keyword>
<organism evidence="2 3">
    <name type="scientific">Saccharothrix xinjiangensis</name>
    <dbReference type="NCBI Taxonomy" id="204798"/>
    <lineage>
        <taxon>Bacteria</taxon>
        <taxon>Bacillati</taxon>
        <taxon>Actinomycetota</taxon>
        <taxon>Actinomycetes</taxon>
        <taxon>Pseudonocardiales</taxon>
        <taxon>Pseudonocardiaceae</taxon>
        <taxon>Saccharothrix</taxon>
    </lineage>
</organism>
<dbReference type="Proteomes" id="UP001595833">
    <property type="component" value="Unassembled WGS sequence"/>
</dbReference>
<sequence>MVRVGQVIVVAAAVGSVLVGGIGGVARQDPPAASPVGEPANLGQAKRDVQAYYNGYVDAAGHNHHSPDSQWGRDTERKVDEARTHLEAGLRVGVRNPAIALDLDDTAESTYGVKADNDFGYDPVKQQAAVDNGTFEVIEPVLELAKWADERGVKVYFISGRLDTDTEKSVRNLLKHGYPARADRVLLRPTTTVPEHLGPCGFTCPVGEFKALVRAHVQNTLGDTIVVNIGDQFSDLRGGHADKHVKLPNPMYHLP</sequence>
<protein>
    <submittedName>
        <fullName evidence="2">HAD family acid phosphatase</fullName>
    </submittedName>
</protein>